<name>A0ACC4E9U0_PURLI</name>
<proteinExistence type="predicted"/>
<evidence type="ECO:0000313" key="1">
    <source>
        <dbReference type="EMBL" id="KAL3965226.1"/>
    </source>
</evidence>
<dbReference type="EMBL" id="JBGNUJ010000002">
    <property type="protein sequence ID" value="KAL3965226.1"/>
    <property type="molecule type" value="Genomic_DNA"/>
</dbReference>
<gene>
    <name evidence="1" type="ORF">ACCO45_002230</name>
</gene>
<organism evidence="1 2">
    <name type="scientific">Purpureocillium lilacinum</name>
    <name type="common">Paecilomyces lilacinus</name>
    <dbReference type="NCBI Taxonomy" id="33203"/>
    <lineage>
        <taxon>Eukaryota</taxon>
        <taxon>Fungi</taxon>
        <taxon>Dikarya</taxon>
        <taxon>Ascomycota</taxon>
        <taxon>Pezizomycotina</taxon>
        <taxon>Sordariomycetes</taxon>
        <taxon>Hypocreomycetidae</taxon>
        <taxon>Hypocreales</taxon>
        <taxon>Ophiocordycipitaceae</taxon>
        <taxon>Purpureocillium</taxon>
    </lineage>
</organism>
<reference evidence="1" key="1">
    <citation type="submission" date="2024-12" db="EMBL/GenBank/DDBJ databases">
        <title>Comparative genomics and development of molecular markers within Purpureocillium lilacinum and among Purpureocillium species.</title>
        <authorList>
            <person name="Yeh Z.-Y."/>
            <person name="Ni N.-T."/>
            <person name="Lo P.-H."/>
            <person name="Mushyakhwo K."/>
            <person name="Lin C.-F."/>
            <person name="Nai Y.-S."/>
        </authorList>
    </citation>
    <scope>NUCLEOTIDE SEQUENCE</scope>
    <source>
        <strain evidence="1">NCHU-NPUST-175</strain>
    </source>
</reference>
<dbReference type="Proteomes" id="UP001638806">
    <property type="component" value="Unassembled WGS sequence"/>
</dbReference>
<accession>A0ACC4E9U0</accession>
<evidence type="ECO:0000313" key="2">
    <source>
        <dbReference type="Proteomes" id="UP001638806"/>
    </source>
</evidence>
<keyword evidence="2" id="KW-1185">Reference proteome</keyword>
<comment type="caution">
    <text evidence="1">The sequence shown here is derived from an EMBL/GenBank/DDBJ whole genome shotgun (WGS) entry which is preliminary data.</text>
</comment>
<protein>
    <submittedName>
        <fullName evidence="1">Uncharacterized protein</fullName>
    </submittedName>
</protein>
<sequence length="135" mass="15109">MVLAINLADECRVAVPFEEMQHLKARAKATTSRLSQESTEKSLVPDTLLEKSAVRKWASDFPEPTTRRTRPGSLTSPLLYQQHPQANILRLARCDLSADVTGSQHTLVGLEHALHVLSRASLPPRHNRRTPRLCL</sequence>